<dbReference type="AlphaFoldDB" id="A0A0F8S363"/>
<dbReference type="Proteomes" id="UP000033814">
    <property type="component" value="Unassembled WGS sequence"/>
</dbReference>
<organism evidence="3 7">
    <name type="scientific">Methanosarcina mazei</name>
    <name type="common">Methanosarcina frisia</name>
    <dbReference type="NCBI Taxonomy" id="2209"/>
    <lineage>
        <taxon>Archaea</taxon>
        <taxon>Methanobacteriati</taxon>
        <taxon>Methanobacteriota</taxon>
        <taxon>Stenosarchaea group</taxon>
        <taxon>Methanomicrobia</taxon>
        <taxon>Methanosarcinales</taxon>
        <taxon>Methanosarcinaceae</taxon>
        <taxon>Methanosarcina</taxon>
    </lineage>
</organism>
<dbReference type="Proteomes" id="UP000034937">
    <property type="component" value="Unassembled WGS sequence"/>
</dbReference>
<evidence type="ECO:0000313" key="6">
    <source>
        <dbReference type="Proteomes" id="UP000034547"/>
    </source>
</evidence>
<name>A0A0F8S363_METMZ</name>
<sequence>LGIVGKALCFVMFILPNNTKQRALIFILLSKSGFRDMPIFWQNTVSRKITFKETKKKVNKMRLA</sequence>
<dbReference type="EMBL" id="JJQW01000052">
    <property type="protein sequence ID" value="KKH88827.1"/>
    <property type="molecule type" value="Genomic_DNA"/>
</dbReference>
<accession>A0A0F8S363</accession>
<dbReference type="Proteomes" id="UP000034872">
    <property type="component" value="Unassembled WGS sequence"/>
</dbReference>
<comment type="caution">
    <text evidence="3">The sequence shown here is derived from an EMBL/GenBank/DDBJ whole genome shotgun (WGS) entry which is preliminary data.</text>
</comment>
<evidence type="ECO:0000313" key="1">
    <source>
        <dbReference type="EMBL" id="KKH82951.1"/>
    </source>
</evidence>
<protein>
    <submittedName>
        <fullName evidence="3">Uncharacterized protein</fullName>
    </submittedName>
</protein>
<proteinExistence type="predicted"/>
<dbReference type="EMBL" id="JJQZ01000120">
    <property type="protein sequence ID" value="KKH94182.1"/>
    <property type="molecule type" value="Genomic_DNA"/>
</dbReference>
<dbReference type="RefSeq" id="WP_048042948.1">
    <property type="nucleotide sequence ID" value="NZ_JBLVWA010000136.1"/>
</dbReference>
<evidence type="ECO:0000313" key="2">
    <source>
        <dbReference type="EMBL" id="KKH88827.1"/>
    </source>
</evidence>
<dbReference type="EMBL" id="JJRB01000052">
    <property type="protein sequence ID" value="KKI04451.1"/>
    <property type="molecule type" value="Genomic_DNA"/>
</dbReference>
<dbReference type="Proteomes" id="UP000034547">
    <property type="component" value="Unassembled WGS sequence"/>
</dbReference>
<evidence type="ECO:0000313" key="3">
    <source>
        <dbReference type="EMBL" id="KKH94182.1"/>
    </source>
</evidence>
<gene>
    <name evidence="1" type="ORF">DU82_01010</name>
    <name evidence="4" type="ORF">DU83_01705</name>
    <name evidence="3" type="ORF">DU84_01225</name>
    <name evidence="2" type="ORF">DU88_01385</name>
</gene>
<evidence type="ECO:0000313" key="4">
    <source>
        <dbReference type="EMBL" id="KKI04451.1"/>
    </source>
</evidence>
<dbReference type="EMBL" id="JJQV01000082">
    <property type="protein sequence ID" value="KKH82951.1"/>
    <property type="molecule type" value="Genomic_DNA"/>
</dbReference>
<evidence type="ECO:0000313" key="7">
    <source>
        <dbReference type="Proteomes" id="UP000034872"/>
    </source>
</evidence>
<evidence type="ECO:0000313" key="5">
    <source>
        <dbReference type="Proteomes" id="UP000033814"/>
    </source>
</evidence>
<reference evidence="5 6" key="1">
    <citation type="journal article" date="2015" name="ISME J.">
        <title>Genomic and phenotypic differentiation among Methanosarcina mazei populations from Columbia River sediment.</title>
        <authorList>
            <person name="Youngblut N.D."/>
            <person name="Wirth J.S."/>
            <person name="Henriksen J.R."/>
            <person name="Smith M."/>
            <person name="Simon H."/>
            <person name="Metcalf W.W."/>
            <person name="Whitaker R.J."/>
        </authorList>
    </citation>
    <scope>NUCLEOTIDE SEQUENCE [LARGE SCALE GENOMIC DNA]</scope>
    <source>
        <strain evidence="1 5">1.H.M.2.2</strain>
        <strain evidence="2 8">1.H.M.2.3</strain>
        <strain evidence="3 7">1.H.T.2.1</strain>
        <strain evidence="4 6">1.H.T.2.5</strain>
    </source>
</reference>
<feature type="non-terminal residue" evidence="3">
    <location>
        <position position="1"/>
    </location>
</feature>
<dbReference type="PATRIC" id="fig|2209.57.peg.230"/>
<evidence type="ECO:0000313" key="8">
    <source>
        <dbReference type="Proteomes" id="UP000034937"/>
    </source>
</evidence>